<evidence type="ECO:0000256" key="2">
    <source>
        <dbReference type="SAM" id="SignalP"/>
    </source>
</evidence>
<feature type="compositionally biased region" description="Basic and acidic residues" evidence="1">
    <location>
        <begin position="64"/>
        <end position="75"/>
    </location>
</feature>
<name>A0ABR4GWV6_9EURO</name>
<organism evidence="3 4">
    <name type="scientific">Aspergillus granulosus</name>
    <dbReference type="NCBI Taxonomy" id="176169"/>
    <lineage>
        <taxon>Eukaryota</taxon>
        <taxon>Fungi</taxon>
        <taxon>Dikarya</taxon>
        <taxon>Ascomycota</taxon>
        <taxon>Pezizomycotina</taxon>
        <taxon>Eurotiomycetes</taxon>
        <taxon>Eurotiomycetidae</taxon>
        <taxon>Eurotiales</taxon>
        <taxon>Aspergillaceae</taxon>
        <taxon>Aspergillus</taxon>
        <taxon>Aspergillus subgen. Nidulantes</taxon>
    </lineage>
</organism>
<gene>
    <name evidence="3" type="ORF">BJX63DRAFT_62927</name>
</gene>
<feature type="region of interest" description="Disordered" evidence="1">
    <location>
        <begin position="64"/>
        <end position="109"/>
    </location>
</feature>
<evidence type="ECO:0000313" key="3">
    <source>
        <dbReference type="EMBL" id="KAL2807671.1"/>
    </source>
</evidence>
<comment type="caution">
    <text evidence="3">The sequence shown here is derived from an EMBL/GenBank/DDBJ whole genome shotgun (WGS) entry which is preliminary data.</text>
</comment>
<feature type="chain" id="PRO_5047404732" evidence="2">
    <location>
        <begin position="17"/>
        <end position="138"/>
    </location>
</feature>
<dbReference type="Proteomes" id="UP001610334">
    <property type="component" value="Unassembled WGS sequence"/>
</dbReference>
<proteinExistence type="predicted"/>
<protein>
    <submittedName>
        <fullName evidence="3">Uncharacterized protein</fullName>
    </submittedName>
</protein>
<feature type="signal peptide" evidence="2">
    <location>
        <begin position="1"/>
        <end position="16"/>
    </location>
</feature>
<keyword evidence="4" id="KW-1185">Reference proteome</keyword>
<sequence>MSRNFFFFFLQTMTYCMSPQKEEATENSPTDRLFGILRPGFEFSDRLLQTSRGALRLSFLPPQEEHGHSLRERGRGANPAQVCRSRTPSAMKGEKEGFPHPAMRQDPTGRKVLYHTVADRREKEESFQRPELDQLWHL</sequence>
<evidence type="ECO:0000256" key="1">
    <source>
        <dbReference type="SAM" id="MobiDB-lite"/>
    </source>
</evidence>
<evidence type="ECO:0000313" key="4">
    <source>
        <dbReference type="Proteomes" id="UP001610334"/>
    </source>
</evidence>
<dbReference type="EMBL" id="JBFXLT010000134">
    <property type="protein sequence ID" value="KAL2807671.1"/>
    <property type="molecule type" value="Genomic_DNA"/>
</dbReference>
<reference evidence="3 4" key="1">
    <citation type="submission" date="2024-07" db="EMBL/GenBank/DDBJ databases">
        <title>Section-level genome sequencing and comparative genomics of Aspergillus sections Usti and Cavernicolus.</title>
        <authorList>
            <consortium name="Lawrence Berkeley National Laboratory"/>
            <person name="Nybo J.L."/>
            <person name="Vesth T.C."/>
            <person name="Theobald S."/>
            <person name="Frisvad J.C."/>
            <person name="Larsen T.O."/>
            <person name="Kjaerboelling I."/>
            <person name="Rothschild-Mancinelli K."/>
            <person name="Lyhne E.K."/>
            <person name="Kogle M.E."/>
            <person name="Barry K."/>
            <person name="Clum A."/>
            <person name="Na H."/>
            <person name="Ledsgaard L."/>
            <person name="Lin J."/>
            <person name="Lipzen A."/>
            <person name="Kuo A."/>
            <person name="Riley R."/>
            <person name="Mondo S."/>
            <person name="Labutti K."/>
            <person name="Haridas S."/>
            <person name="Pangalinan J."/>
            <person name="Salamov A.A."/>
            <person name="Simmons B.A."/>
            <person name="Magnuson J.K."/>
            <person name="Chen J."/>
            <person name="Drula E."/>
            <person name="Henrissat B."/>
            <person name="Wiebenga A."/>
            <person name="Lubbers R.J."/>
            <person name="Gomes A.C."/>
            <person name="Makela M.R."/>
            <person name="Stajich J."/>
            <person name="Grigoriev I.V."/>
            <person name="Mortensen U.H."/>
            <person name="De Vries R.P."/>
            <person name="Baker S.E."/>
            <person name="Andersen M.R."/>
        </authorList>
    </citation>
    <scope>NUCLEOTIDE SEQUENCE [LARGE SCALE GENOMIC DNA]</scope>
    <source>
        <strain evidence="3 4">CBS 588.65</strain>
    </source>
</reference>
<keyword evidence="2" id="KW-0732">Signal</keyword>
<accession>A0ABR4GWV6</accession>